<evidence type="ECO:0000256" key="1">
    <source>
        <dbReference type="SAM" id="MobiDB-lite"/>
    </source>
</evidence>
<organism evidence="2 3">
    <name type="scientific">Zymoseptoria tritici (strain CBS 115943 / IPO323)</name>
    <name type="common">Speckled leaf blotch fungus</name>
    <name type="synonym">Septoria tritici</name>
    <dbReference type="NCBI Taxonomy" id="336722"/>
    <lineage>
        <taxon>Eukaryota</taxon>
        <taxon>Fungi</taxon>
        <taxon>Dikarya</taxon>
        <taxon>Ascomycota</taxon>
        <taxon>Pezizomycotina</taxon>
        <taxon>Dothideomycetes</taxon>
        <taxon>Dothideomycetidae</taxon>
        <taxon>Mycosphaerellales</taxon>
        <taxon>Mycosphaerellaceae</taxon>
        <taxon>Zymoseptoria</taxon>
    </lineage>
</organism>
<reference evidence="2 3" key="1">
    <citation type="journal article" date="2011" name="PLoS Genet.">
        <title>Finished genome of the fungal wheat pathogen Mycosphaerella graminicola reveals dispensome structure, chromosome plasticity, and stealth pathogenesis.</title>
        <authorList>
            <person name="Goodwin S.B."/>
            <person name="Ben M'barek S."/>
            <person name="Dhillon B."/>
            <person name="Wittenberg A.H.J."/>
            <person name="Crane C.F."/>
            <person name="Hane J.K."/>
            <person name="Foster A.J."/>
            <person name="Van der Lee T.A.J."/>
            <person name="Grimwood J."/>
            <person name="Aerts A."/>
            <person name="Antoniw J."/>
            <person name="Bailey A."/>
            <person name="Bluhm B."/>
            <person name="Bowler J."/>
            <person name="Bristow J."/>
            <person name="van der Burgt A."/>
            <person name="Canto-Canche B."/>
            <person name="Churchill A.C.L."/>
            <person name="Conde-Ferraez L."/>
            <person name="Cools H.J."/>
            <person name="Coutinho P.M."/>
            <person name="Csukai M."/>
            <person name="Dehal P."/>
            <person name="De Wit P."/>
            <person name="Donzelli B."/>
            <person name="van de Geest H.C."/>
            <person name="van Ham R.C.H.J."/>
            <person name="Hammond-Kosack K.E."/>
            <person name="Henrissat B."/>
            <person name="Kilian A."/>
            <person name="Kobayashi A.K."/>
            <person name="Koopmann E."/>
            <person name="Kourmpetis Y."/>
            <person name="Kuzniar A."/>
            <person name="Lindquist E."/>
            <person name="Lombard V."/>
            <person name="Maliepaard C."/>
            <person name="Martins N."/>
            <person name="Mehrabi R."/>
            <person name="Nap J.P.H."/>
            <person name="Ponomarenko A."/>
            <person name="Rudd J.J."/>
            <person name="Salamov A."/>
            <person name="Schmutz J."/>
            <person name="Schouten H.J."/>
            <person name="Shapiro H."/>
            <person name="Stergiopoulos I."/>
            <person name="Torriani S.F.F."/>
            <person name="Tu H."/>
            <person name="de Vries R.P."/>
            <person name="Waalwijk C."/>
            <person name="Ware S.B."/>
            <person name="Wiebenga A."/>
            <person name="Zwiers L.-H."/>
            <person name="Oliver R.P."/>
            <person name="Grigoriev I.V."/>
            <person name="Kema G.H.J."/>
        </authorList>
    </citation>
    <scope>NUCLEOTIDE SEQUENCE [LARGE SCALE GENOMIC DNA]</scope>
    <source>
        <strain evidence="3">CBS 115943 / IPO323</strain>
    </source>
</reference>
<dbReference type="RefSeq" id="XP_003847075.1">
    <property type="nucleotide sequence ID" value="XM_003847027.1"/>
</dbReference>
<dbReference type="AlphaFoldDB" id="F9XRR8"/>
<name>F9XRR8_ZYMTI</name>
<dbReference type="HOGENOM" id="CLU_1373200_0_0_1"/>
<gene>
    <name evidence="2" type="ORF">MYCGRDRAFT_97913</name>
</gene>
<feature type="region of interest" description="Disordered" evidence="1">
    <location>
        <begin position="131"/>
        <end position="199"/>
    </location>
</feature>
<dbReference type="InParanoid" id="F9XRR8"/>
<dbReference type="EMBL" id="CM001214">
    <property type="protein sequence ID" value="EGP82051.1"/>
    <property type="molecule type" value="Genomic_DNA"/>
</dbReference>
<evidence type="ECO:0000313" key="2">
    <source>
        <dbReference type="EMBL" id="EGP82051.1"/>
    </source>
</evidence>
<proteinExistence type="predicted"/>
<dbReference type="KEGG" id="ztr:MYCGRDRAFT_97913"/>
<evidence type="ECO:0000313" key="3">
    <source>
        <dbReference type="Proteomes" id="UP000008062"/>
    </source>
</evidence>
<feature type="region of interest" description="Disordered" evidence="1">
    <location>
        <begin position="69"/>
        <end position="93"/>
    </location>
</feature>
<feature type="compositionally biased region" description="Basic and acidic residues" evidence="1">
    <location>
        <begin position="163"/>
        <end position="180"/>
    </location>
</feature>
<accession>F9XRR8</accession>
<keyword evidence="3" id="KW-1185">Reference proteome</keyword>
<sequence>MPVALDAYGQPPYNVYGYQQPSQTDDARRVKERLDWEADKRRDEELRLLAEERRCWDESRLYAARSEGYGQFHMPSANPQPHQPQPQPHQPDIFLQTRQTLADQKTRLQAQTVQNEEVDIKDTLAELMKKITRTKSKLGDLNVSSRKRGAEDDGRNQTSSSRKPSESRGRSGRPTNRENFDASTWGRGTQSERASLKET</sequence>
<dbReference type="GeneID" id="13399234"/>
<dbReference type="Proteomes" id="UP000008062">
    <property type="component" value="Chromosome 19"/>
</dbReference>
<protein>
    <submittedName>
        <fullName evidence="2">Uncharacterized protein</fullName>
    </submittedName>
</protein>